<evidence type="ECO:0000256" key="2">
    <source>
        <dbReference type="ARBA" id="ARBA00011322"/>
    </source>
</evidence>
<evidence type="ECO:0000256" key="3">
    <source>
        <dbReference type="ARBA" id="ARBA00013368"/>
    </source>
</evidence>
<keyword evidence="4" id="KW-0175">Coiled coil</keyword>
<feature type="compositionally biased region" description="Basic and acidic residues" evidence="5">
    <location>
        <begin position="443"/>
        <end position="464"/>
    </location>
</feature>
<dbReference type="InterPro" id="IPR027417">
    <property type="entry name" value="P-loop_NTPase"/>
</dbReference>
<feature type="coiled-coil region" evidence="4">
    <location>
        <begin position="587"/>
        <end position="617"/>
    </location>
</feature>
<dbReference type="Gene3D" id="3.40.50.300">
    <property type="entry name" value="P-loop containing nucleotide triphosphate hydrolases"/>
    <property type="match status" value="2"/>
</dbReference>
<comment type="caution">
    <text evidence="7">The sequence shown here is derived from an EMBL/GenBank/DDBJ whole genome shotgun (WGS) entry which is preliminary data.</text>
</comment>
<dbReference type="Proteomes" id="UP000824041">
    <property type="component" value="Unassembled WGS sequence"/>
</dbReference>
<evidence type="ECO:0000313" key="8">
    <source>
        <dbReference type="Proteomes" id="UP000824041"/>
    </source>
</evidence>
<evidence type="ECO:0000256" key="4">
    <source>
        <dbReference type="SAM" id="Coils"/>
    </source>
</evidence>
<comment type="similarity">
    <text evidence="1">Belongs to the SMC family. SbcC subfamily.</text>
</comment>
<proteinExistence type="inferred from homology"/>
<comment type="subunit">
    <text evidence="2">Heterodimer of SbcC and SbcD.</text>
</comment>
<dbReference type="InterPro" id="IPR038729">
    <property type="entry name" value="Rad50/SbcC_AAA"/>
</dbReference>
<dbReference type="AlphaFoldDB" id="A0A9D2DUJ7"/>
<dbReference type="PANTHER" id="PTHR32114">
    <property type="entry name" value="ABC TRANSPORTER ABCH.3"/>
    <property type="match status" value="1"/>
</dbReference>
<sequence>MRPLYLKLSAFGSYAGEETIDFSRMEKGIFLVTGDTGSGKTTIFDGIVYALYDRTSGGVRDGNMMRSAYADLRTPTFVELRFSCRGEIFRVVRNPDYERVSLRKDKNGNIKKTQEKSKAELFLPDGSLFRGNKKEVNQKIQEIVGMDARQFMQMAMIAQGDFLKLLLAKSEERKEIFSRLFDTRIFGRLEEELKNREKEEYAALKEVEHACQEQMGRILYPKEQAGSESLVQLREQMDVNGALSCLETFIGTDGKQNEILEKEHEGILKMLASSGRKKELSEELLTIKKQLAVQEEWLRSNLPREAVLRKEEEQAAKREKEAAETYERCLRTQEEKRRVYEEMQENIKERLSGLEALALVWEQLDAQAEKQKKLAVSWEEANQEYRRSRSGYEEMYEAFLREQAGILARDLKEGIPCPVCGSTKHPALAEPALLAPSQSQLNEARKKTAQQEKKREQAGKAFQEGEKESHGILVSLKQEGSRLFGESFDPSKQDWRKEAQAALSEVREEKESLQINWKKQTGTFQRERDRLEKEQKTFRKAYLSAREQLEEFIRQTERTKGGILSAREQIKRLILQWKALGEQEPETDHLKAVVQEQENILQELKSQEALLQKRQKEVYSRLESNKRTKELLTAYQKEYEERTIRFVQIRHLSQTACGTLKGSVKLDFESYIQRQYFKRVIGRANVRLMQMSAGQFLLKCKDLEQLSIQGKAGLDLDVYSLATQSERDVKTLSGGESFMAALAMALGLADVVSETVGAIRLDTMFIDEGFGSLDDHAREQAVRVLYELCGENRLIGIISHVSELKEQIEEKLVVTKGKQGSHTRWIR</sequence>
<dbReference type="PANTHER" id="PTHR32114:SF2">
    <property type="entry name" value="ABC TRANSPORTER ABCH.3"/>
    <property type="match status" value="1"/>
</dbReference>
<evidence type="ECO:0000256" key="1">
    <source>
        <dbReference type="ARBA" id="ARBA00006930"/>
    </source>
</evidence>
<feature type="coiled-coil region" evidence="4">
    <location>
        <begin position="492"/>
        <end position="548"/>
    </location>
</feature>
<gene>
    <name evidence="7" type="ORF">IAA21_11220</name>
</gene>
<organism evidence="7 8">
    <name type="scientific">Candidatus Blautia faecigallinarum</name>
    <dbReference type="NCBI Taxonomy" id="2838488"/>
    <lineage>
        <taxon>Bacteria</taxon>
        <taxon>Bacillati</taxon>
        <taxon>Bacillota</taxon>
        <taxon>Clostridia</taxon>
        <taxon>Lachnospirales</taxon>
        <taxon>Lachnospiraceae</taxon>
        <taxon>Blautia</taxon>
    </lineage>
</organism>
<dbReference type="SUPFAM" id="SSF52540">
    <property type="entry name" value="P-loop containing nucleoside triphosphate hydrolases"/>
    <property type="match status" value="2"/>
</dbReference>
<feature type="domain" description="Rad50/SbcC-type AAA" evidence="6">
    <location>
        <begin position="6"/>
        <end position="214"/>
    </location>
</feature>
<accession>A0A9D2DUJ7</accession>
<feature type="region of interest" description="Disordered" evidence="5">
    <location>
        <begin position="436"/>
        <end position="464"/>
    </location>
</feature>
<name>A0A9D2DUJ7_9FIRM</name>
<reference evidence="7" key="1">
    <citation type="journal article" date="2021" name="PeerJ">
        <title>Extensive microbial diversity within the chicken gut microbiome revealed by metagenomics and culture.</title>
        <authorList>
            <person name="Gilroy R."/>
            <person name="Ravi A."/>
            <person name="Getino M."/>
            <person name="Pursley I."/>
            <person name="Horton D.L."/>
            <person name="Alikhan N.F."/>
            <person name="Baker D."/>
            <person name="Gharbi K."/>
            <person name="Hall N."/>
            <person name="Watson M."/>
            <person name="Adriaenssens E.M."/>
            <person name="Foster-Nyarko E."/>
            <person name="Jarju S."/>
            <person name="Secka A."/>
            <person name="Antonio M."/>
            <person name="Oren A."/>
            <person name="Chaudhuri R.R."/>
            <person name="La Ragione R."/>
            <person name="Hildebrand F."/>
            <person name="Pallen M.J."/>
        </authorList>
    </citation>
    <scope>NUCLEOTIDE SEQUENCE</scope>
    <source>
        <strain evidence="7">14324</strain>
    </source>
</reference>
<dbReference type="GO" id="GO:0006302">
    <property type="term" value="P:double-strand break repair"/>
    <property type="evidence" value="ECO:0007669"/>
    <property type="project" value="InterPro"/>
</dbReference>
<protein>
    <recommendedName>
        <fullName evidence="3">Nuclease SbcCD subunit C</fullName>
    </recommendedName>
</protein>
<dbReference type="Pfam" id="PF13476">
    <property type="entry name" value="AAA_23"/>
    <property type="match status" value="1"/>
</dbReference>
<dbReference type="Pfam" id="PF13558">
    <property type="entry name" value="SbcC_Walker_B"/>
    <property type="match status" value="1"/>
</dbReference>
<reference evidence="7" key="2">
    <citation type="submission" date="2021-04" db="EMBL/GenBank/DDBJ databases">
        <authorList>
            <person name="Gilroy R."/>
        </authorList>
    </citation>
    <scope>NUCLEOTIDE SEQUENCE</scope>
    <source>
        <strain evidence="7">14324</strain>
    </source>
</reference>
<dbReference type="EMBL" id="DXBU01000148">
    <property type="protein sequence ID" value="HIZ23348.1"/>
    <property type="molecule type" value="Genomic_DNA"/>
</dbReference>
<evidence type="ECO:0000313" key="7">
    <source>
        <dbReference type="EMBL" id="HIZ23348.1"/>
    </source>
</evidence>
<evidence type="ECO:0000256" key="5">
    <source>
        <dbReference type="SAM" id="MobiDB-lite"/>
    </source>
</evidence>
<evidence type="ECO:0000259" key="6">
    <source>
        <dbReference type="Pfam" id="PF13476"/>
    </source>
</evidence>
<feature type="coiled-coil region" evidence="4">
    <location>
        <begin position="308"/>
        <end position="350"/>
    </location>
</feature>
<dbReference type="GO" id="GO:0016887">
    <property type="term" value="F:ATP hydrolysis activity"/>
    <property type="evidence" value="ECO:0007669"/>
    <property type="project" value="InterPro"/>
</dbReference>